<accession>A0A6J3PXP1</accession>
<dbReference type="Proteomes" id="UP000245320">
    <property type="component" value="Chromosome 14"/>
</dbReference>
<evidence type="ECO:0000313" key="2">
    <source>
        <dbReference type="Proteomes" id="UP000245320"/>
    </source>
</evidence>
<keyword evidence="2" id="KW-1185">Reference proteome</keyword>
<dbReference type="InParanoid" id="A0A6J3PXP1"/>
<dbReference type="AlphaFoldDB" id="A0A6J3PXP1"/>
<dbReference type="RefSeq" id="XP_033694757.1">
    <property type="nucleotide sequence ID" value="XM_033838866.1"/>
</dbReference>
<name>A0A6J3PXP1_TURTR</name>
<feature type="region of interest" description="Disordered" evidence="1">
    <location>
        <begin position="53"/>
        <end position="88"/>
    </location>
</feature>
<evidence type="ECO:0000313" key="3">
    <source>
        <dbReference type="RefSeq" id="XP_033694757.1"/>
    </source>
</evidence>
<dbReference type="OrthoDB" id="6132759at2759"/>
<protein>
    <submittedName>
        <fullName evidence="3">Sodium-dependent multivitamin transporter-like isoform X1</fullName>
    </submittedName>
</protein>
<proteinExistence type="predicted"/>
<gene>
    <name evidence="3" type="primary">LOC109551181</name>
</gene>
<organism evidence="2 3">
    <name type="scientific">Tursiops truncatus</name>
    <name type="common">Atlantic bottle-nosed dolphin</name>
    <name type="synonym">Delphinus truncatus</name>
    <dbReference type="NCBI Taxonomy" id="9739"/>
    <lineage>
        <taxon>Eukaryota</taxon>
        <taxon>Metazoa</taxon>
        <taxon>Chordata</taxon>
        <taxon>Craniata</taxon>
        <taxon>Vertebrata</taxon>
        <taxon>Euteleostomi</taxon>
        <taxon>Mammalia</taxon>
        <taxon>Eutheria</taxon>
        <taxon>Laurasiatheria</taxon>
        <taxon>Artiodactyla</taxon>
        <taxon>Whippomorpha</taxon>
        <taxon>Cetacea</taxon>
        <taxon>Odontoceti</taxon>
        <taxon>Delphinidae</taxon>
        <taxon>Tursiops</taxon>
    </lineage>
</organism>
<feature type="compositionally biased region" description="Polar residues" evidence="1">
    <location>
        <begin position="77"/>
        <end position="88"/>
    </location>
</feature>
<reference evidence="3" key="1">
    <citation type="submission" date="2025-08" db="UniProtKB">
        <authorList>
            <consortium name="RefSeq"/>
        </authorList>
    </citation>
    <scope>IDENTIFICATION</scope>
    <source>
        <tissue evidence="3">Spleen</tissue>
    </source>
</reference>
<sequence>MRGRTLNPRTIYPVLPKLVALLPMSCQKRLHCRTHSQVDLSVDTAVFPEKVSNGMLRGSRDKEAVDVPEEGPAPQGISPTFIVQETSL</sequence>
<evidence type="ECO:0000256" key="1">
    <source>
        <dbReference type="SAM" id="MobiDB-lite"/>
    </source>
</evidence>